<evidence type="ECO:0000256" key="4">
    <source>
        <dbReference type="ARBA" id="ARBA00022806"/>
    </source>
</evidence>
<dbReference type="Pfam" id="PF00270">
    <property type="entry name" value="DEAD"/>
    <property type="match status" value="1"/>
</dbReference>
<dbReference type="SMART" id="SM00847">
    <property type="entry name" value="HA2"/>
    <property type="match status" value="1"/>
</dbReference>
<keyword evidence="3 9" id="KW-0378">Hydrolase</keyword>
<dbReference type="PANTHER" id="PTHR43519:SF1">
    <property type="entry name" value="ATP-DEPENDENT RNA HELICASE HRPB"/>
    <property type="match status" value="1"/>
</dbReference>
<dbReference type="InterPro" id="IPR002464">
    <property type="entry name" value="DNA/RNA_helicase_DEAH_CS"/>
</dbReference>
<proteinExistence type="predicted"/>
<dbReference type="RefSeq" id="WP_344225710.1">
    <property type="nucleotide sequence ID" value="NZ_BAAALH010000001.1"/>
</dbReference>
<dbReference type="GO" id="GO:0016787">
    <property type="term" value="F:hydrolase activity"/>
    <property type="evidence" value="ECO:0007669"/>
    <property type="project" value="UniProtKB-KW"/>
</dbReference>
<dbReference type="Gene3D" id="3.40.50.300">
    <property type="entry name" value="P-loop containing nucleotide triphosphate hydrolases"/>
    <property type="match status" value="2"/>
</dbReference>
<dbReference type="InterPro" id="IPR014001">
    <property type="entry name" value="Helicase_ATP-bd"/>
</dbReference>
<feature type="compositionally biased region" description="Basic residues" evidence="6">
    <location>
        <begin position="915"/>
        <end position="925"/>
    </location>
</feature>
<keyword evidence="10" id="KW-1185">Reference proteome</keyword>
<dbReference type="SUPFAM" id="SSF52540">
    <property type="entry name" value="P-loop containing nucleoside triphosphate hydrolases"/>
    <property type="match status" value="1"/>
</dbReference>
<name>A0ABV8Y1Y7_9MICC</name>
<dbReference type="InterPro" id="IPR048333">
    <property type="entry name" value="HA2_WH"/>
</dbReference>
<dbReference type="PROSITE" id="PS51194">
    <property type="entry name" value="HELICASE_CTER"/>
    <property type="match status" value="1"/>
</dbReference>
<evidence type="ECO:0000259" key="7">
    <source>
        <dbReference type="PROSITE" id="PS51192"/>
    </source>
</evidence>
<dbReference type="InterPro" id="IPR001650">
    <property type="entry name" value="Helicase_C-like"/>
</dbReference>
<keyword evidence="5" id="KW-0067">ATP-binding</keyword>
<keyword evidence="2" id="KW-0547">Nucleotide-binding</keyword>
<dbReference type="PROSITE" id="PS00690">
    <property type="entry name" value="DEAH_ATP_HELICASE"/>
    <property type="match status" value="1"/>
</dbReference>
<evidence type="ECO:0000313" key="9">
    <source>
        <dbReference type="EMBL" id="MFC4430877.1"/>
    </source>
</evidence>
<dbReference type="Proteomes" id="UP001595965">
    <property type="component" value="Unassembled WGS sequence"/>
</dbReference>
<comment type="caution">
    <text evidence="9">The sequence shown here is derived from an EMBL/GenBank/DDBJ whole genome shotgun (WGS) entry which is preliminary data.</text>
</comment>
<dbReference type="Pfam" id="PF00271">
    <property type="entry name" value="Helicase_C"/>
    <property type="match status" value="1"/>
</dbReference>
<evidence type="ECO:0000256" key="6">
    <source>
        <dbReference type="SAM" id="MobiDB-lite"/>
    </source>
</evidence>
<dbReference type="InterPro" id="IPR011545">
    <property type="entry name" value="DEAD/DEAH_box_helicase_dom"/>
</dbReference>
<feature type="domain" description="Helicase ATP-binding" evidence="7">
    <location>
        <begin position="29"/>
        <end position="185"/>
    </location>
</feature>
<gene>
    <name evidence="9" type="primary">hrpB</name>
    <name evidence="9" type="ORF">ACFO0K_14475</name>
</gene>
<evidence type="ECO:0000256" key="2">
    <source>
        <dbReference type="ARBA" id="ARBA00022741"/>
    </source>
</evidence>
<dbReference type="InterPro" id="IPR013689">
    <property type="entry name" value="RNA_helicase_ATP-dep_HrpB_C"/>
</dbReference>
<evidence type="ECO:0000313" key="10">
    <source>
        <dbReference type="Proteomes" id="UP001595965"/>
    </source>
</evidence>
<evidence type="ECO:0000256" key="3">
    <source>
        <dbReference type="ARBA" id="ARBA00022801"/>
    </source>
</evidence>
<dbReference type="CDD" id="cd18791">
    <property type="entry name" value="SF2_C_RHA"/>
    <property type="match status" value="1"/>
</dbReference>
<accession>A0ABV8Y1Y7</accession>
<dbReference type="EMBL" id="JBHSEN010000002">
    <property type="protein sequence ID" value="MFC4430877.1"/>
    <property type="molecule type" value="Genomic_DNA"/>
</dbReference>
<dbReference type="PANTHER" id="PTHR43519">
    <property type="entry name" value="ATP-DEPENDENT RNA HELICASE HRPB"/>
    <property type="match status" value="1"/>
</dbReference>
<reference evidence="10" key="1">
    <citation type="journal article" date="2019" name="Int. J. Syst. Evol. Microbiol.">
        <title>The Global Catalogue of Microorganisms (GCM) 10K type strain sequencing project: providing services to taxonomists for standard genome sequencing and annotation.</title>
        <authorList>
            <consortium name="The Broad Institute Genomics Platform"/>
            <consortium name="The Broad Institute Genome Sequencing Center for Infectious Disease"/>
            <person name="Wu L."/>
            <person name="Ma J."/>
        </authorList>
    </citation>
    <scope>NUCLEOTIDE SEQUENCE [LARGE SCALE GENOMIC DNA]</scope>
    <source>
        <strain evidence="10">CGMCC 1.12125</strain>
    </source>
</reference>
<dbReference type="NCBIfam" id="TIGR01970">
    <property type="entry name" value="DEAH_box_HrpB"/>
    <property type="match status" value="1"/>
</dbReference>
<dbReference type="Pfam" id="PF08482">
    <property type="entry name" value="HrpB_C"/>
    <property type="match status" value="2"/>
</dbReference>
<dbReference type="EC" id="3.6.4.13" evidence="1"/>
<dbReference type="InterPro" id="IPR007502">
    <property type="entry name" value="Helicase-assoc_dom"/>
</dbReference>
<dbReference type="SMART" id="SM00490">
    <property type="entry name" value="HELICc"/>
    <property type="match status" value="1"/>
</dbReference>
<evidence type="ECO:0000256" key="5">
    <source>
        <dbReference type="ARBA" id="ARBA00022840"/>
    </source>
</evidence>
<feature type="domain" description="Helicase C-terminal" evidence="8">
    <location>
        <begin position="235"/>
        <end position="410"/>
    </location>
</feature>
<dbReference type="Pfam" id="PF04408">
    <property type="entry name" value="WHD_HA2"/>
    <property type="match status" value="1"/>
</dbReference>
<sequence length="925" mass="95894">MSSRTRPGPFDLDRLGAGLVFSDSLPDLRRSLVSERLAVVQAPPGTGKTTLVPPAAANVLAEQSGQARQAGRTPQKVIVTQPRRVAARAAARRLAALDGTGVGTRSGYVVRGERLTGAGTVVEFVTPGVLVNRLLSDPELAGVGAVILDEVHERDLETDLLFGMLGEVAQLRPELLLVAMSATLDAAHFAVRLGEGTGRPGPAPVVDCPAALFPVDIRYRAHPGRRQDLRGVSRDFLDHVARCAAEAHAEVRETEPGTDALVFVPGAREVAATVSRLQELAPGTEILPLHGRLPAAEQDRAVGGREPSAADRPRIIVSTSLAESSLTVPGVRLVVDAGLAREPRRDAARGMTGLVTVAAAQSSADQRAGRAGRLGPGTVVRCYDRSTYGAAPAQPTPAAAVADLTGAALVLACWGAPAGEGLVLPEPLPEASLAEALETLTALDAIDPSGRATDHGRRLAAIPAEPRLARALLDGGRLVGARAAAEVVALVSSDVRPEGADLTVSLHRLRAAGRGDAEAGRWRRETDRFERLAGRDGTEESGSTRVSRESGVGAVVGLAWPERLARRVQDAAGNGGRGASDGRSGGVYLLASGTRAALPPGSPLAGADWLAVAEVSRAEGGAAAGTGAVIRAAAPVDAAVAEQLAGPFYRDDLTATWQDGRVVGRAVKAVGAIILSETPVAPDRASGRAAVVRLLAERGPEAFGLTAEAGPGADALRRRLNLLHRTLGEPWPDLSSAALAVGWEDWLAPEVEMLAGGARTSSLDLASALRRLLPWPEAVRLDELVPERLPVPSGRTARIDYPAVESAAVGVGAAEPGATGPGAGDPGATLPDAGTPVVAVKLQECFGLAETPRLVDGRVPVVFHLLSPAGRPLAVTGDLASFWSGPYAQVRAEMRGRYPKHPWPEDPWTAPATAKTKKRAGQGHR</sequence>
<dbReference type="Gene3D" id="1.20.120.1080">
    <property type="match status" value="1"/>
</dbReference>
<dbReference type="SMART" id="SM00487">
    <property type="entry name" value="DEXDc"/>
    <property type="match status" value="1"/>
</dbReference>
<evidence type="ECO:0000259" key="8">
    <source>
        <dbReference type="PROSITE" id="PS51194"/>
    </source>
</evidence>
<feature type="region of interest" description="Disordered" evidence="6">
    <location>
        <begin position="902"/>
        <end position="925"/>
    </location>
</feature>
<evidence type="ECO:0000256" key="1">
    <source>
        <dbReference type="ARBA" id="ARBA00012552"/>
    </source>
</evidence>
<dbReference type="InterPro" id="IPR027417">
    <property type="entry name" value="P-loop_NTPase"/>
</dbReference>
<organism evidence="9 10">
    <name type="scientific">Citricoccus alkalitolerans</name>
    <dbReference type="NCBI Taxonomy" id="246603"/>
    <lineage>
        <taxon>Bacteria</taxon>
        <taxon>Bacillati</taxon>
        <taxon>Actinomycetota</taxon>
        <taxon>Actinomycetes</taxon>
        <taxon>Micrococcales</taxon>
        <taxon>Micrococcaceae</taxon>
        <taxon>Citricoccus</taxon>
    </lineage>
</organism>
<protein>
    <recommendedName>
        <fullName evidence="1">RNA helicase</fullName>
        <ecNumber evidence="1">3.6.4.13</ecNumber>
    </recommendedName>
</protein>
<dbReference type="InterPro" id="IPR010225">
    <property type="entry name" value="HrpB"/>
</dbReference>
<dbReference type="PROSITE" id="PS51192">
    <property type="entry name" value="HELICASE_ATP_BIND_1"/>
    <property type="match status" value="1"/>
</dbReference>
<dbReference type="GO" id="GO:0003724">
    <property type="term" value="F:RNA helicase activity"/>
    <property type="evidence" value="ECO:0007669"/>
    <property type="project" value="UniProtKB-EC"/>
</dbReference>
<keyword evidence="4 9" id="KW-0347">Helicase</keyword>